<dbReference type="EMBL" id="JAUHHV010000003">
    <property type="protein sequence ID" value="KAK1429660.1"/>
    <property type="molecule type" value="Genomic_DNA"/>
</dbReference>
<dbReference type="Pfam" id="PF13966">
    <property type="entry name" value="zf-RVT"/>
    <property type="match status" value="1"/>
</dbReference>
<evidence type="ECO:0000256" key="1">
    <source>
        <dbReference type="SAM" id="MobiDB-lite"/>
    </source>
</evidence>
<proteinExistence type="predicted"/>
<keyword evidence="4" id="KW-1185">Reference proteome</keyword>
<protein>
    <recommendedName>
        <fullName evidence="2">Reverse transcriptase zinc-binding domain-containing protein</fullName>
    </recommendedName>
</protein>
<evidence type="ECO:0000313" key="4">
    <source>
        <dbReference type="Proteomes" id="UP001229421"/>
    </source>
</evidence>
<name>A0AAD8NVD1_TARER</name>
<dbReference type="InterPro" id="IPR026960">
    <property type="entry name" value="RVT-Znf"/>
</dbReference>
<evidence type="ECO:0000259" key="2">
    <source>
        <dbReference type="Pfam" id="PF13966"/>
    </source>
</evidence>
<gene>
    <name evidence="3" type="ORF">QVD17_11874</name>
</gene>
<dbReference type="Proteomes" id="UP001229421">
    <property type="component" value="Unassembled WGS sequence"/>
</dbReference>
<evidence type="ECO:0000313" key="3">
    <source>
        <dbReference type="EMBL" id="KAK1429660.1"/>
    </source>
</evidence>
<feature type="domain" description="Reverse transcriptase zinc-binding" evidence="2">
    <location>
        <begin position="18"/>
        <end position="91"/>
    </location>
</feature>
<comment type="caution">
    <text evidence="3">The sequence shown here is derived from an EMBL/GenBank/DDBJ whole genome shotgun (WGS) entry which is preliminary data.</text>
</comment>
<reference evidence="3" key="1">
    <citation type="journal article" date="2023" name="bioRxiv">
        <title>Improved chromosome-level genome assembly for marigold (Tagetes erecta).</title>
        <authorList>
            <person name="Jiang F."/>
            <person name="Yuan L."/>
            <person name="Wang S."/>
            <person name="Wang H."/>
            <person name="Xu D."/>
            <person name="Wang A."/>
            <person name="Fan W."/>
        </authorList>
    </citation>
    <scope>NUCLEOTIDE SEQUENCE</scope>
    <source>
        <strain evidence="3">WSJ</strain>
        <tissue evidence="3">Leaf</tissue>
    </source>
</reference>
<dbReference type="AlphaFoldDB" id="A0AAD8NVD1"/>
<sequence>MDASGTFSVASMRSLPHITNDNGNFNLQWNNWAPIKANIFAWRAAKDRIATRSALRIRGIQLDSNLCPLCGDYEEDADHLLVSCFISNMVWHFISSWCKIPPIYAFSTKDLLEVHKSIDASKRKKKLRGGVNGSDGCSEWHAKARSTPTSS</sequence>
<feature type="region of interest" description="Disordered" evidence="1">
    <location>
        <begin position="126"/>
        <end position="151"/>
    </location>
</feature>
<organism evidence="3 4">
    <name type="scientific">Tagetes erecta</name>
    <name type="common">African marigold</name>
    <dbReference type="NCBI Taxonomy" id="13708"/>
    <lineage>
        <taxon>Eukaryota</taxon>
        <taxon>Viridiplantae</taxon>
        <taxon>Streptophyta</taxon>
        <taxon>Embryophyta</taxon>
        <taxon>Tracheophyta</taxon>
        <taxon>Spermatophyta</taxon>
        <taxon>Magnoliopsida</taxon>
        <taxon>eudicotyledons</taxon>
        <taxon>Gunneridae</taxon>
        <taxon>Pentapetalae</taxon>
        <taxon>asterids</taxon>
        <taxon>campanulids</taxon>
        <taxon>Asterales</taxon>
        <taxon>Asteraceae</taxon>
        <taxon>Asteroideae</taxon>
        <taxon>Heliantheae alliance</taxon>
        <taxon>Tageteae</taxon>
        <taxon>Tagetes</taxon>
    </lineage>
</organism>
<accession>A0AAD8NVD1</accession>